<keyword evidence="7" id="KW-1185">Reference proteome</keyword>
<keyword evidence="4 5" id="KW-0408">Iron</keyword>
<comment type="cofactor">
    <cofactor evidence="5">
        <name>Fe(2+)</name>
        <dbReference type="ChEBI" id="CHEBI:29033"/>
    </cofactor>
    <text evidence="5">Binds 1 Fe(2+) ion per subunit.</text>
</comment>
<dbReference type="GO" id="GO:0016121">
    <property type="term" value="P:carotene catabolic process"/>
    <property type="evidence" value="ECO:0007669"/>
    <property type="project" value="TreeGrafter"/>
</dbReference>
<evidence type="ECO:0000256" key="5">
    <source>
        <dbReference type="PIRSR" id="PIRSR604294-1"/>
    </source>
</evidence>
<dbReference type="GO" id="GO:0003834">
    <property type="term" value="F:beta-carotene 15,15'-dioxygenase activity"/>
    <property type="evidence" value="ECO:0007669"/>
    <property type="project" value="TreeGrafter"/>
</dbReference>
<dbReference type="GO" id="GO:0010436">
    <property type="term" value="F:carotenoid dioxygenase activity"/>
    <property type="evidence" value="ECO:0007669"/>
    <property type="project" value="TreeGrafter"/>
</dbReference>
<reference evidence="6 7" key="1">
    <citation type="submission" date="2019-08" db="EMBL/GenBank/DDBJ databases">
        <authorList>
            <person name="Alioto T."/>
            <person name="Alioto T."/>
            <person name="Gomez Garrido J."/>
        </authorList>
    </citation>
    <scope>NUCLEOTIDE SEQUENCE [LARGE SCALE GENOMIC DNA]</scope>
</reference>
<dbReference type="OrthoDB" id="1069523at2759"/>
<dbReference type="Proteomes" id="UP000325440">
    <property type="component" value="Unassembled WGS sequence"/>
</dbReference>
<keyword evidence="3" id="KW-0560">Oxidoreductase</keyword>
<dbReference type="AlphaFoldDB" id="A0A5E4M9Q5"/>
<dbReference type="Pfam" id="PF03055">
    <property type="entry name" value="RPE65"/>
    <property type="match status" value="1"/>
</dbReference>
<evidence type="ECO:0000256" key="2">
    <source>
        <dbReference type="ARBA" id="ARBA00022723"/>
    </source>
</evidence>
<dbReference type="GO" id="GO:0046872">
    <property type="term" value="F:metal ion binding"/>
    <property type="evidence" value="ECO:0007669"/>
    <property type="project" value="UniProtKB-KW"/>
</dbReference>
<comment type="similarity">
    <text evidence="1">Belongs to the carotenoid oxygenase family.</text>
</comment>
<protein>
    <submittedName>
        <fullName evidence="6">Carotenoid oxygenase</fullName>
    </submittedName>
</protein>
<gene>
    <name evidence="6" type="ORF">CINCED_3A018818</name>
</gene>
<evidence type="ECO:0000256" key="3">
    <source>
        <dbReference type="ARBA" id="ARBA00023002"/>
    </source>
</evidence>
<organism evidence="6 7">
    <name type="scientific">Cinara cedri</name>
    <dbReference type="NCBI Taxonomy" id="506608"/>
    <lineage>
        <taxon>Eukaryota</taxon>
        <taxon>Metazoa</taxon>
        <taxon>Ecdysozoa</taxon>
        <taxon>Arthropoda</taxon>
        <taxon>Hexapoda</taxon>
        <taxon>Insecta</taxon>
        <taxon>Pterygota</taxon>
        <taxon>Neoptera</taxon>
        <taxon>Paraneoptera</taxon>
        <taxon>Hemiptera</taxon>
        <taxon>Sternorrhyncha</taxon>
        <taxon>Aphidomorpha</taxon>
        <taxon>Aphidoidea</taxon>
        <taxon>Aphididae</taxon>
        <taxon>Lachninae</taxon>
        <taxon>Cinara</taxon>
    </lineage>
</organism>
<dbReference type="InterPro" id="IPR004294">
    <property type="entry name" value="Carotenoid_Oase"/>
</dbReference>
<feature type="binding site" evidence="5">
    <location>
        <position position="361"/>
    </location>
    <ligand>
        <name>Fe cation</name>
        <dbReference type="ChEBI" id="CHEBI:24875"/>
        <note>catalytic</note>
    </ligand>
</feature>
<dbReference type="PANTHER" id="PTHR10543:SF24">
    <property type="entry name" value="CAROTENOID ISOMEROOXYGENASE"/>
    <property type="match status" value="1"/>
</dbReference>
<name>A0A5E4M9Q5_9HEMI</name>
<feature type="binding site" evidence="5">
    <location>
        <position position="431"/>
    </location>
    <ligand>
        <name>Fe cation</name>
        <dbReference type="ChEBI" id="CHEBI:24875"/>
        <note>catalytic</note>
    </ligand>
</feature>
<feature type="binding site" evidence="5">
    <location>
        <position position="295"/>
    </location>
    <ligand>
        <name>Fe cation</name>
        <dbReference type="ChEBI" id="CHEBI:24875"/>
        <note>catalytic</note>
    </ligand>
</feature>
<proteinExistence type="inferred from homology"/>
<evidence type="ECO:0000313" key="6">
    <source>
        <dbReference type="EMBL" id="VVC28940.1"/>
    </source>
</evidence>
<dbReference type="EMBL" id="CABPRJ010000485">
    <property type="protein sequence ID" value="VVC28940.1"/>
    <property type="molecule type" value="Genomic_DNA"/>
</dbReference>
<sequence>MPFFLPHHIMSPSIPRSINVCATRLRCVCNNTMKAYLSKKKLSSLKTRFASKVKAAVGRYKKCRYWLSQGLRRIAKRRDKTADDVGGGGGRITKIDDIFGELDRDRDSLVEKLNSGQELYPNCDTSIWLRCCTQEIPSPIQGVVQGGIPGWLTGSLLRNGPGSTKVGNHEFKHIFDSSALLHRFAFNNGTVSYQCRFLESNTYKQNKAAQRIVISEFGTRACPDPCKTIFHRISNVFNWGEDQSDNAMISIYPIGDEYYTLTEYPIMTRIDPVTLETLQTMDLTHQTGIVHHTAHPHVAADGAVFNLATVPKLDGPHYCVVNFPRFDPDTGHQFTTDEMFDRIRVVASIKCRWPLHPGYMHSFGVTDRYFIIVEQPLSVSLSAAVVNRFKGNPLSNSLKWFQDCPTLIHLISRSDGQTVKTFKSDAFFYLHIINQFEEDGCVVIDICCYRDPSMIDCMYIEALQNLNKNPDYASMFRSRPLRFVLPVDSIPTSVVDDDGKTDYPHVNPETLCNLGCETPRINDCNIGNKYRFFYAISSDVDAENPGMLIKVDTYKKTCTTWSERNVYPSEPIFVPSPDAKDEDDGVVLSSIVWGGTECTNRAGVVVLDAKTWTEIGRATFVTQSPVPKCLHGWYARVV</sequence>
<feature type="binding site" evidence="5">
    <location>
        <position position="631"/>
    </location>
    <ligand>
        <name>Fe cation</name>
        <dbReference type="ChEBI" id="CHEBI:24875"/>
        <note>catalytic</note>
    </ligand>
</feature>
<evidence type="ECO:0000256" key="4">
    <source>
        <dbReference type="ARBA" id="ARBA00023004"/>
    </source>
</evidence>
<dbReference type="PANTHER" id="PTHR10543">
    <property type="entry name" value="BETA-CAROTENE DIOXYGENASE"/>
    <property type="match status" value="1"/>
</dbReference>
<evidence type="ECO:0000256" key="1">
    <source>
        <dbReference type="ARBA" id="ARBA00006787"/>
    </source>
</evidence>
<evidence type="ECO:0000313" key="7">
    <source>
        <dbReference type="Proteomes" id="UP000325440"/>
    </source>
</evidence>
<accession>A0A5E4M9Q5</accession>
<keyword evidence="2 5" id="KW-0479">Metal-binding</keyword>
<dbReference type="GO" id="GO:0042574">
    <property type="term" value="P:retinal metabolic process"/>
    <property type="evidence" value="ECO:0007669"/>
    <property type="project" value="TreeGrafter"/>
</dbReference>